<sequence>MRVFDPLYGAFDVPKYIEALALAPEVRRLGSVRLLNTTAPTTATLGDLRRFSHTMGVLHICATARLAGFDEEERRALLACVLVHDVGTPPFGHLFETLLAEEIGWNHERVASDVLLGQSVSSNAAHAVFANRGVGFLKILARNGIDQGLVLDILSKRHPLSVLLFGTLDFDNLDNVARMAWALGFTFDKGFSSRLASQLDVTRTGCLVLSREWSVDVLEWLAVRRRVYEVLFFDAMTVASQALLSRAVGQVMSSSEVSEDDWSLTDEQLLAKMAASKFVDKRLLDSFFGQLPVLAYCIHVQSGTVLDVLSRREIYGHVCKSLSSDIKSDILPFFQKDKRTFGRRMVFNTHDSLSSWSIGEDSSGIVVYAFLLSGSLQKGARINAVRRFLNELEIDESQVLRVSIEREILDESQSSFSF</sequence>
<dbReference type="PANTHER" id="PTHR11373">
    <property type="entry name" value="DEOXYNUCLEOSIDE TRIPHOSPHATE TRIPHOSPHOHYDROLASE"/>
    <property type="match status" value="1"/>
</dbReference>
<evidence type="ECO:0000259" key="1">
    <source>
        <dbReference type="Pfam" id="PF01966"/>
    </source>
</evidence>
<dbReference type="SUPFAM" id="SSF109604">
    <property type="entry name" value="HD-domain/PDEase-like"/>
    <property type="match status" value="1"/>
</dbReference>
<comment type="caution">
    <text evidence="2">The sequence shown here is derived from an EMBL/GenBank/DDBJ whole genome shotgun (WGS) entry which is preliminary data.</text>
</comment>
<dbReference type="RefSeq" id="WP_206229890.1">
    <property type="nucleotide sequence ID" value="NZ_JAFIWB010000012.1"/>
</dbReference>
<dbReference type="CDD" id="cd00077">
    <property type="entry name" value="HDc"/>
    <property type="match status" value="1"/>
</dbReference>
<dbReference type="InterPro" id="IPR003607">
    <property type="entry name" value="HD/PDEase_dom"/>
</dbReference>
<name>A0ABS3B7P6_9XANT</name>
<dbReference type="InterPro" id="IPR050135">
    <property type="entry name" value="dGTPase-like"/>
</dbReference>
<organism evidence="2 3">
    <name type="scientific">Xanthomonas bonasiae</name>
    <dbReference type="NCBI Taxonomy" id="2810351"/>
    <lineage>
        <taxon>Bacteria</taxon>
        <taxon>Pseudomonadati</taxon>
        <taxon>Pseudomonadota</taxon>
        <taxon>Gammaproteobacteria</taxon>
        <taxon>Lysobacterales</taxon>
        <taxon>Lysobacteraceae</taxon>
        <taxon>Xanthomonas</taxon>
    </lineage>
</organism>
<protein>
    <submittedName>
        <fullName evidence="2">HD domain-containing protein</fullName>
    </submittedName>
</protein>
<proteinExistence type="predicted"/>
<dbReference type="Gene3D" id="1.10.3210.10">
    <property type="entry name" value="Hypothetical protein af1432"/>
    <property type="match status" value="1"/>
</dbReference>
<evidence type="ECO:0000313" key="3">
    <source>
        <dbReference type="Proteomes" id="UP000695802"/>
    </source>
</evidence>
<evidence type="ECO:0000313" key="2">
    <source>
        <dbReference type="EMBL" id="MBN6102939.1"/>
    </source>
</evidence>
<dbReference type="Proteomes" id="UP000695802">
    <property type="component" value="Unassembled WGS sequence"/>
</dbReference>
<accession>A0ABS3B7P6</accession>
<keyword evidence="3" id="KW-1185">Reference proteome</keyword>
<feature type="domain" description="HD" evidence="1">
    <location>
        <begin position="50"/>
        <end position="129"/>
    </location>
</feature>
<reference evidence="2 3" key="1">
    <citation type="submission" date="2021-02" db="EMBL/GenBank/DDBJ databases">
        <title>Taxonomically Unique Crown Gall-Associated Xanthomonas Stains Have Deficiency in Virulence Repertories.</title>
        <authorList>
            <person name="Mafakheri H."/>
            <person name="Taghavi S.M."/>
            <person name="Dimkic I."/>
            <person name="Nemanja K."/>
            <person name="Osdaghi E."/>
        </authorList>
    </citation>
    <scope>NUCLEOTIDE SEQUENCE [LARGE SCALE GENOMIC DNA]</scope>
    <source>
        <strain evidence="2 3">FX4</strain>
    </source>
</reference>
<dbReference type="InterPro" id="IPR006674">
    <property type="entry name" value="HD_domain"/>
</dbReference>
<dbReference type="PANTHER" id="PTHR11373:SF4">
    <property type="entry name" value="DEOXYNUCLEOSIDE TRIPHOSPHATE TRIPHOSPHOHYDROLASE SAMHD1"/>
    <property type="match status" value="1"/>
</dbReference>
<dbReference type="EMBL" id="JAFIWB010000012">
    <property type="protein sequence ID" value="MBN6102939.1"/>
    <property type="molecule type" value="Genomic_DNA"/>
</dbReference>
<dbReference type="Pfam" id="PF01966">
    <property type="entry name" value="HD"/>
    <property type="match status" value="1"/>
</dbReference>
<gene>
    <name evidence="2" type="ORF">JR064_12235</name>
</gene>